<comment type="caution">
    <text evidence="1">The sequence shown here is derived from an EMBL/GenBank/DDBJ whole genome shotgun (WGS) entry which is preliminary data.</text>
</comment>
<name>A0A8H3GP46_9AGAM</name>
<evidence type="ECO:0000313" key="2">
    <source>
        <dbReference type="Proteomes" id="UP000663846"/>
    </source>
</evidence>
<dbReference type="AlphaFoldDB" id="A0A8H3GP46"/>
<proteinExistence type="predicted"/>
<dbReference type="EMBL" id="CAJMWS010000812">
    <property type="protein sequence ID" value="CAE6464728.1"/>
    <property type="molecule type" value="Genomic_DNA"/>
</dbReference>
<protein>
    <submittedName>
        <fullName evidence="1">Uncharacterized protein</fullName>
    </submittedName>
</protein>
<accession>A0A8H3GP46</accession>
<gene>
    <name evidence="1" type="ORF">RDB_LOCUS164733</name>
</gene>
<reference evidence="1" key="1">
    <citation type="submission" date="2021-01" db="EMBL/GenBank/DDBJ databases">
        <authorList>
            <person name="Kaushik A."/>
        </authorList>
    </citation>
    <scope>NUCLEOTIDE SEQUENCE</scope>
    <source>
        <strain evidence="1">AG1-1C</strain>
    </source>
</reference>
<sequence>MLFPKLLGPHHPDLATLYGSEYGGLGADQGIKAVWVREDTLHTVAREDITVGTWHVMLTRPDMANDSPTQFLGSLPL</sequence>
<dbReference type="Proteomes" id="UP000663846">
    <property type="component" value="Unassembled WGS sequence"/>
</dbReference>
<organism evidence="1 2">
    <name type="scientific">Rhizoctonia solani</name>
    <dbReference type="NCBI Taxonomy" id="456999"/>
    <lineage>
        <taxon>Eukaryota</taxon>
        <taxon>Fungi</taxon>
        <taxon>Dikarya</taxon>
        <taxon>Basidiomycota</taxon>
        <taxon>Agaricomycotina</taxon>
        <taxon>Agaricomycetes</taxon>
        <taxon>Cantharellales</taxon>
        <taxon>Ceratobasidiaceae</taxon>
        <taxon>Rhizoctonia</taxon>
    </lineage>
</organism>
<evidence type="ECO:0000313" key="1">
    <source>
        <dbReference type="EMBL" id="CAE6464728.1"/>
    </source>
</evidence>